<keyword evidence="10" id="KW-0408">Iron</keyword>
<gene>
    <name evidence="15" type="ORF">Asru_0616_05</name>
</gene>
<evidence type="ECO:0000313" key="15">
    <source>
        <dbReference type="EMBL" id="GAN78091.1"/>
    </source>
</evidence>
<evidence type="ECO:0000259" key="14">
    <source>
        <dbReference type="SMART" id="SM00867"/>
    </source>
</evidence>
<keyword evidence="9 13" id="KW-1133">Transmembrane helix</keyword>
<dbReference type="Pfam" id="PF01292">
    <property type="entry name" value="Ni_hydr_CYTB"/>
    <property type="match status" value="1"/>
</dbReference>
<dbReference type="Gene3D" id="1.20.950.20">
    <property type="entry name" value="Transmembrane di-heme cytochromes, Chain C"/>
    <property type="match status" value="1"/>
</dbReference>
<comment type="similarity">
    <text evidence="12">Belongs to the cytochrome b561 family.</text>
</comment>
<evidence type="ECO:0000256" key="9">
    <source>
        <dbReference type="ARBA" id="ARBA00022989"/>
    </source>
</evidence>
<keyword evidence="4" id="KW-1003">Cell membrane</keyword>
<sequence length="378" mass="41145">MARPIPTTDTRRYTTVAIILHWLIALGILANLVIGFVMSNVTMATMTKFRWFQYHKSVGITVLMLAVLRVLWRLAHKPPPLVPMPKLERQAAEGAHVALYLFMLGIPLTGWITVSVAKLDIPTVLWGVIPWPNVPFLSTLPNKKPVHEVVATLHGWGAYVLFGLIAIHAAAALRHHYLKHDATLWRMLPLVRRPLAVAALAAPLLALPGTARATVWTLDAAHSTLGFTGSQSGDAFHGRFQRFTARIDFDPAHPTDGHVLVNVDMTSATTGDSDRDSRLPDPDWFDASKHATATFDASHFKPLGGDAYAAVGTLSLRGITHPLTLPFKLTVNGDTAHATGTVSLKRDDYGVGQGQWASGEWVALDVAVTVDITATRAK</sequence>
<accession>A0A0D6P9Q4</accession>
<evidence type="ECO:0000256" key="3">
    <source>
        <dbReference type="ARBA" id="ARBA00022448"/>
    </source>
</evidence>
<dbReference type="GO" id="GO:0020037">
    <property type="term" value="F:heme binding"/>
    <property type="evidence" value="ECO:0007669"/>
    <property type="project" value="TreeGrafter"/>
</dbReference>
<dbReference type="PANTHER" id="PTHR30529">
    <property type="entry name" value="CYTOCHROME B561"/>
    <property type="match status" value="1"/>
</dbReference>
<feature type="domain" description="Lipid/polyisoprenoid-binding YceI-like" evidence="14">
    <location>
        <begin position="215"/>
        <end position="375"/>
    </location>
</feature>
<evidence type="ECO:0000256" key="6">
    <source>
        <dbReference type="ARBA" id="ARBA00022692"/>
    </source>
</evidence>
<feature type="transmembrane region" description="Helical" evidence="13">
    <location>
        <begin position="12"/>
        <end position="38"/>
    </location>
</feature>
<evidence type="ECO:0000313" key="16">
    <source>
        <dbReference type="Proteomes" id="UP000032680"/>
    </source>
</evidence>
<dbReference type="SUPFAM" id="SSF81342">
    <property type="entry name" value="Transmembrane di-heme cytochromes"/>
    <property type="match status" value="1"/>
</dbReference>
<dbReference type="InterPro" id="IPR007372">
    <property type="entry name" value="Lipid/polyisoprenoid-bd_YceI"/>
</dbReference>
<protein>
    <recommendedName>
        <fullName evidence="14">Lipid/polyisoprenoid-binding YceI-like domain-containing protein</fullName>
    </recommendedName>
</protein>
<keyword evidence="16" id="KW-1185">Reference proteome</keyword>
<keyword evidence="11 13" id="KW-0472">Membrane</keyword>
<organism evidence="15 16">
    <name type="scientific">Acidisphaera rubrifaciens HS-AP3</name>
    <dbReference type="NCBI Taxonomy" id="1231350"/>
    <lineage>
        <taxon>Bacteria</taxon>
        <taxon>Pseudomonadati</taxon>
        <taxon>Pseudomonadota</taxon>
        <taxon>Alphaproteobacteria</taxon>
        <taxon>Acetobacterales</taxon>
        <taxon>Acetobacteraceae</taxon>
        <taxon>Acidisphaera</taxon>
    </lineage>
</organism>
<dbReference type="InterPro" id="IPR036761">
    <property type="entry name" value="TTHA0802/YceI-like_sf"/>
</dbReference>
<dbReference type="GO" id="GO:0009055">
    <property type="term" value="F:electron transfer activity"/>
    <property type="evidence" value="ECO:0007669"/>
    <property type="project" value="InterPro"/>
</dbReference>
<evidence type="ECO:0000256" key="10">
    <source>
        <dbReference type="ARBA" id="ARBA00023004"/>
    </source>
</evidence>
<evidence type="ECO:0000256" key="8">
    <source>
        <dbReference type="ARBA" id="ARBA00022982"/>
    </source>
</evidence>
<keyword evidence="5" id="KW-0349">Heme</keyword>
<dbReference type="GO" id="GO:0022904">
    <property type="term" value="P:respiratory electron transport chain"/>
    <property type="evidence" value="ECO:0007669"/>
    <property type="project" value="InterPro"/>
</dbReference>
<comment type="caution">
    <text evidence="15">The sequence shown here is derived from an EMBL/GenBank/DDBJ whole genome shotgun (WGS) entry which is preliminary data.</text>
</comment>
<dbReference type="Gene3D" id="2.40.128.110">
    <property type="entry name" value="Lipid/polyisoprenoid-binding, YceI-like"/>
    <property type="match status" value="1"/>
</dbReference>
<evidence type="ECO:0000256" key="5">
    <source>
        <dbReference type="ARBA" id="ARBA00022617"/>
    </source>
</evidence>
<dbReference type="InterPro" id="IPR011577">
    <property type="entry name" value="Cyt_b561_bac/Ni-Hgenase"/>
</dbReference>
<proteinExistence type="inferred from homology"/>
<dbReference type="PANTHER" id="PTHR30529:SF1">
    <property type="entry name" value="CYTOCHROME B561 HOMOLOG 2"/>
    <property type="match status" value="1"/>
</dbReference>
<evidence type="ECO:0000256" key="2">
    <source>
        <dbReference type="ARBA" id="ARBA00004651"/>
    </source>
</evidence>
<dbReference type="AlphaFoldDB" id="A0A0D6P9Q4"/>
<evidence type="ECO:0000256" key="13">
    <source>
        <dbReference type="SAM" id="Phobius"/>
    </source>
</evidence>
<evidence type="ECO:0000256" key="1">
    <source>
        <dbReference type="ARBA" id="ARBA00001970"/>
    </source>
</evidence>
<name>A0A0D6P9Q4_9PROT</name>
<dbReference type="GO" id="GO:0046872">
    <property type="term" value="F:metal ion binding"/>
    <property type="evidence" value="ECO:0007669"/>
    <property type="project" value="UniProtKB-KW"/>
</dbReference>
<dbReference type="Pfam" id="PF04264">
    <property type="entry name" value="YceI"/>
    <property type="match status" value="1"/>
</dbReference>
<feature type="transmembrane region" description="Helical" evidence="13">
    <location>
        <begin position="153"/>
        <end position="173"/>
    </location>
</feature>
<dbReference type="SMART" id="SM00867">
    <property type="entry name" value="YceI"/>
    <property type="match status" value="1"/>
</dbReference>
<dbReference type="SUPFAM" id="SSF101874">
    <property type="entry name" value="YceI-like"/>
    <property type="match status" value="1"/>
</dbReference>
<keyword evidence="8" id="KW-0249">Electron transport</keyword>
<comment type="cofactor">
    <cofactor evidence="1">
        <name>heme b</name>
        <dbReference type="ChEBI" id="CHEBI:60344"/>
    </cofactor>
</comment>
<keyword evidence="6 13" id="KW-0812">Transmembrane</keyword>
<feature type="transmembrane region" description="Helical" evidence="13">
    <location>
        <begin position="58"/>
        <end position="76"/>
    </location>
</feature>
<keyword evidence="7" id="KW-0479">Metal-binding</keyword>
<feature type="transmembrane region" description="Helical" evidence="13">
    <location>
        <begin position="194"/>
        <end position="211"/>
    </location>
</feature>
<evidence type="ECO:0000256" key="4">
    <source>
        <dbReference type="ARBA" id="ARBA00022475"/>
    </source>
</evidence>
<dbReference type="RefSeq" id="WP_158322914.1">
    <property type="nucleotide sequence ID" value="NZ_BANB01000616.1"/>
</dbReference>
<reference evidence="15 16" key="1">
    <citation type="submission" date="2012-11" db="EMBL/GenBank/DDBJ databases">
        <title>Whole genome sequence of Acidisphaera rubrifaciens HS-AP3.</title>
        <authorList>
            <person name="Azuma Y."/>
            <person name="Higashiura N."/>
            <person name="Hirakawa H."/>
            <person name="Matsushita K."/>
        </authorList>
    </citation>
    <scope>NUCLEOTIDE SEQUENCE [LARGE SCALE GENOMIC DNA]</scope>
    <source>
        <strain evidence="15 16">HS-AP3</strain>
    </source>
</reference>
<evidence type="ECO:0000256" key="11">
    <source>
        <dbReference type="ARBA" id="ARBA00023136"/>
    </source>
</evidence>
<comment type="subcellular location">
    <subcellularLocation>
        <location evidence="2">Cell membrane</location>
        <topology evidence="2">Multi-pass membrane protein</topology>
    </subcellularLocation>
</comment>
<dbReference type="Proteomes" id="UP000032680">
    <property type="component" value="Unassembled WGS sequence"/>
</dbReference>
<dbReference type="InterPro" id="IPR052168">
    <property type="entry name" value="Cytochrome_b561_oxidase"/>
</dbReference>
<dbReference type="GO" id="GO:0005886">
    <property type="term" value="C:plasma membrane"/>
    <property type="evidence" value="ECO:0007669"/>
    <property type="project" value="UniProtKB-SubCell"/>
</dbReference>
<evidence type="ECO:0000256" key="7">
    <source>
        <dbReference type="ARBA" id="ARBA00022723"/>
    </source>
</evidence>
<keyword evidence="3" id="KW-0813">Transport</keyword>
<dbReference type="InterPro" id="IPR016174">
    <property type="entry name" value="Di-haem_cyt_TM"/>
</dbReference>
<feature type="transmembrane region" description="Helical" evidence="13">
    <location>
        <begin position="97"/>
        <end position="117"/>
    </location>
</feature>
<evidence type="ECO:0000256" key="12">
    <source>
        <dbReference type="ARBA" id="ARBA00037975"/>
    </source>
</evidence>
<dbReference type="EMBL" id="BANB01000616">
    <property type="protein sequence ID" value="GAN78091.1"/>
    <property type="molecule type" value="Genomic_DNA"/>
</dbReference>
<dbReference type="OrthoDB" id="1247465at2"/>